<dbReference type="RefSeq" id="WP_283206435.1">
    <property type="nucleotide sequence ID" value="NZ_BPQS01000012.1"/>
</dbReference>
<dbReference type="NCBIfam" id="NF009434">
    <property type="entry name" value="PRK12793.1"/>
    <property type="match status" value="1"/>
</dbReference>
<protein>
    <submittedName>
        <fullName evidence="1">Flagellar biosynthesis regulator FlaF</fullName>
    </submittedName>
</protein>
<dbReference type="Pfam" id="PF07309">
    <property type="entry name" value="FlaF"/>
    <property type="match status" value="1"/>
</dbReference>
<name>A0ABT8AQG1_9HYPH</name>
<keyword evidence="2" id="KW-1185">Reference proteome</keyword>
<gene>
    <name evidence="1" type="primary">flaF</name>
    <name evidence="1" type="ORF">QWZ18_13595</name>
</gene>
<keyword evidence="1" id="KW-0966">Cell projection</keyword>
<dbReference type="Proteomes" id="UP001244297">
    <property type="component" value="Unassembled WGS sequence"/>
</dbReference>
<reference evidence="2" key="1">
    <citation type="journal article" date="2019" name="Int. J. Syst. Evol. Microbiol.">
        <title>The Global Catalogue of Microorganisms (GCM) 10K type strain sequencing project: providing services to taxonomists for standard genome sequencing and annotation.</title>
        <authorList>
            <consortium name="The Broad Institute Genomics Platform"/>
            <consortium name="The Broad Institute Genome Sequencing Center for Infectious Disease"/>
            <person name="Wu L."/>
            <person name="Ma J."/>
        </authorList>
    </citation>
    <scope>NUCLEOTIDE SEQUENCE [LARGE SCALE GENOMIC DNA]</scope>
    <source>
        <strain evidence="2">CECT 7806</strain>
    </source>
</reference>
<proteinExistence type="predicted"/>
<dbReference type="InterPro" id="IPR010845">
    <property type="entry name" value="FlaF"/>
</dbReference>
<accession>A0ABT8AQG1</accession>
<keyword evidence="1" id="KW-0969">Cilium</keyword>
<organism evidence="1 2">
    <name type="scientific">Methylobacterium longum</name>
    <dbReference type="NCBI Taxonomy" id="767694"/>
    <lineage>
        <taxon>Bacteria</taxon>
        <taxon>Pseudomonadati</taxon>
        <taxon>Pseudomonadota</taxon>
        <taxon>Alphaproteobacteria</taxon>
        <taxon>Hyphomicrobiales</taxon>
        <taxon>Methylobacteriaceae</taxon>
        <taxon>Methylobacterium</taxon>
    </lineage>
</organism>
<evidence type="ECO:0000313" key="2">
    <source>
        <dbReference type="Proteomes" id="UP001244297"/>
    </source>
</evidence>
<sequence>MYGASYDEVMEDSPVLARERERAAFDRAIDLMQRAQAADAPESLRHEATSFIQRLWSFLIDDLSNPENSLPAQLRADLISIGLWNMSRAEQIVHGDAVGFEPMIYVNTLIRDGLQ</sequence>
<evidence type="ECO:0000313" key="1">
    <source>
        <dbReference type="EMBL" id="MDN3571655.1"/>
    </source>
</evidence>
<keyword evidence="1" id="KW-0282">Flagellum</keyword>
<dbReference type="EMBL" id="JAUFPT010000043">
    <property type="protein sequence ID" value="MDN3571655.1"/>
    <property type="molecule type" value="Genomic_DNA"/>
</dbReference>
<comment type="caution">
    <text evidence="1">The sequence shown here is derived from an EMBL/GenBank/DDBJ whole genome shotgun (WGS) entry which is preliminary data.</text>
</comment>